<evidence type="ECO:0000256" key="7">
    <source>
        <dbReference type="ARBA" id="ARBA00022723"/>
    </source>
</evidence>
<comment type="catalytic activity">
    <reaction evidence="11">
        <text>N-succinyl-(2S,6S)-2,6-diaminopimelate + H2O = (2S,6S)-2,6-diaminopimelate + succinate</text>
        <dbReference type="Rhea" id="RHEA:22608"/>
        <dbReference type="ChEBI" id="CHEBI:15377"/>
        <dbReference type="ChEBI" id="CHEBI:30031"/>
        <dbReference type="ChEBI" id="CHEBI:57609"/>
        <dbReference type="ChEBI" id="CHEBI:58087"/>
        <dbReference type="EC" id="3.5.1.18"/>
    </reaction>
</comment>
<keyword evidence="8" id="KW-0378">Hydrolase</keyword>
<dbReference type="SUPFAM" id="SSF53187">
    <property type="entry name" value="Zn-dependent exopeptidases"/>
    <property type="match status" value="1"/>
</dbReference>
<dbReference type="InterPro" id="IPR011650">
    <property type="entry name" value="Peptidase_M20_dimer"/>
</dbReference>
<dbReference type="PANTHER" id="PTHR43808:SF25">
    <property type="entry name" value="PEPTIDASE M20 DIMERISATION DOMAIN-CONTAINING PROTEIN"/>
    <property type="match status" value="1"/>
</dbReference>
<evidence type="ECO:0000256" key="2">
    <source>
        <dbReference type="ARBA" id="ARBA00001947"/>
    </source>
</evidence>
<dbReference type="CDD" id="cd08659">
    <property type="entry name" value="M20_ArgE_DapE-like"/>
    <property type="match status" value="1"/>
</dbReference>
<name>A0AAJ6G7H2_BRAPL</name>
<dbReference type="Proteomes" id="UP001242021">
    <property type="component" value="Chromosome"/>
</dbReference>
<dbReference type="EMBL" id="CP098754">
    <property type="protein sequence ID" value="WIH93993.1"/>
    <property type="molecule type" value="Genomic_DNA"/>
</dbReference>
<evidence type="ECO:0000256" key="9">
    <source>
        <dbReference type="ARBA" id="ARBA00022833"/>
    </source>
</evidence>
<accession>A0AAJ6G7H2</accession>
<evidence type="ECO:0000256" key="1">
    <source>
        <dbReference type="ARBA" id="ARBA00001941"/>
    </source>
</evidence>
<evidence type="ECO:0000256" key="6">
    <source>
        <dbReference type="ARBA" id="ARBA00016853"/>
    </source>
</evidence>
<evidence type="ECO:0000256" key="4">
    <source>
        <dbReference type="ARBA" id="ARBA00006247"/>
    </source>
</evidence>
<comment type="cofactor">
    <cofactor evidence="1">
        <name>Co(2+)</name>
        <dbReference type="ChEBI" id="CHEBI:48828"/>
    </cofactor>
</comment>
<evidence type="ECO:0000256" key="8">
    <source>
        <dbReference type="ARBA" id="ARBA00022801"/>
    </source>
</evidence>
<evidence type="ECO:0000256" key="3">
    <source>
        <dbReference type="ARBA" id="ARBA00005130"/>
    </source>
</evidence>
<evidence type="ECO:0000259" key="12">
    <source>
        <dbReference type="Pfam" id="PF07687"/>
    </source>
</evidence>
<dbReference type="Gene3D" id="3.40.630.10">
    <property type="entry name" value="Zn peptidases"/>
    <property type="match status" value="1"/>
</dbReference>
<dbReference type="InterPro" id="IPR010182">
    <property type="entry name" value="ArgE/DapE"/>
</dbReference>
<dbReference type="EC" id="3.5.1.18" evidence="5"/>
<dbReference type="AlphaFoldDB" id="A0AAJ6G7H2"/>
<dbReference type="InterPro" id="IPR002933">
    <property type="entry name" value="Peptidase_M20"/>
</dbReference>
<comment type="cofactor">
    <cofactor evidence="2">
        <name>Zn(2+)</name>
        <dbReference type="ChEBI" id="CHEBI:29105"/>
    </cofactor>
</comment>
<dbReference type="InterPro" id="IPR050072">
    <property type="entry name" value="Peptidase_M20A"/>
</dbReference>
<dbReference type="Pfam" id="PF07687">
    <property type="entry name" value="M20_dimer"/>
    <property type="match status" value="1"/>
</dbReference>
<comment type="pathway">
    <text evidence="3">Amino-acid biosynthesis; L-lysine biosynthesis via DAP pathway; LL-2,6-diaminopimelate from (S)-tetrahydrodipicolinate (succinylase route): step 3/3.</text>
</comment>
<reference evidence="13" key="1">
    <citation type="submission" date="2022-06" db="EMBL/GenBank/DDBJ databases">
        <title>Brachyspira pilosicoli from pigs in Switzerland.</title>
        <authorList>
            <person name="Schmitt S."/>
            <person name="Arnold M."/>
            <person name="Rossano A."/>
            <person name="Perreten V."/>
        </authorList>
    </citation>
    <scope>NUCLEOTIDE SEQUENCE</scope>
    <source>
        <strain evidence="13">MEI4028</strain>
    </source>
</reference>
<dbReference type="SUPFAM" id="SSF55031">
    <property type="entry name" value="Bacterial exopeptidase dimerisation domain"/>
    <property type="match status" value="1"/>
</dbReference>
<evidence type="ECO:0000313" key="13">
    <source>
        <dbReference type="EMBL" id="WIH93993.1"/>
    </source>
</evidence>
<evidence type="ECO:0000256" key="11">
    <source>
        <dbReference type="ARBA" id="ARBA00051301"/>
    </source>
</evidence>
<dbReference type="GO" id="GO:0009014">
    <property type="term" value="F:succinyl-diaminopimelate desuccinylase activity"/>
    <property type="evidence" value="ECO:0007669"/>
    <property type="project" value="UniProtKB-EC"/>
</dbReference>
<dbReference type="Gene3D" id="3.30.70.360">
    <property type="match status" value="1"/>
</dbReference>
<dbReference type="InterPro" id="IPR001261">
    <property type="entry name" value="ArgE/DapE_CS"/>
</dbReference>
<feature type="domain" description="Peptidase M20 dimerisation" evidence="12">
    <location>
        <begin position="208"/>
        <end position="312"/>
    </location>
</feature>
<comment type="similarity">
    <text evidence="4">Belongs to the peptidase M20A family.</text>
</comment>
<evidence type="ECO:0000313" key="14">
    <source>
        <dbReference type="Proteomes" id="UP001242021"/>
    </source>
</evidence>
<keyword evidence="9" id="KW-0862">Zinc</keyword>
<keyword evidence="7" id="KW-0479">Metal-binding</keyword>
<protein>
    <recommendedName>
        <fullName evidence="6">Probable succinyl-diaminopimelate desuccinylase</fullName>
        <ecNumber evidence="5">3.5.1.18</ecNumber>
    </recommendedName>
</protein>
<organism evidence="13 14">
    <name type="scientific">Brachyspira pilosicoli</name>
    <name type="common">Serpulina pilosicoli</name>
    <dbReference type="NCBI Taxonomy" id="52584"/>
    <lineage>
        <taxon>Bacteria</taxon>
        <taxon>Pseudomonadati</taxon>
        <taxon>Spirochaetota</taxon>
        <taxon>Spirochaetia</taxon>
        <taxon>Brachyspirales</taxon>
        <taxon>Brachyspiraceae</taxon>
        <taxon>Brachyspira</taxon>
    </lineage>
</organism>
<keyword evidence="10" id="KW-0170">Cobalt</keyword>
<evidence type="ECO:0000256" key="10">
    <source>
        <dbReference type="ARBA" id="ARBA00023285"/>
    </source>
</evidence>
<dbReference type="NCBIfam" id="TIGR01910">
    <property type="entry name" value="DapE-ArgE"/>
    <property type="match status" value="1"/>
</dbReference>
<dbReference type="PANTHER" id="PTHR43808">
    <property type="entry name" value="ACETYLORNITHINE DEACETYLASE"/>
    <property type="match status" value="1"/>
</dbReference>
<gene>
    <name evidence="13" type="ORF">NEH99_06755</name>
</gene>
<evidence type="ECO:0000256" key="5">
    <source>
        <dbReference type="ARBA" id="ARBA00011921"/>
    </source>
</evidence>
<dbReference type="PROSITE" id="PS00759">
    <property type="entry name" value="ARGE_DAPE_CPG2_2"/>
    <property type="match status" value="1"/>
</dbReference>
<dbReference type="GO" id="GO:0046872">
    <property type="term" value="F:metal ion binding"/>
    <property type="evidence" value="ECO:0007669"/>
    <property type="project" value="UniProtKB-KW"/>
</dbReference>
<dbReference type="InterPro" id="IPR036264">
    <property type="entry name" value="Bact_exopeptidase_dim_dom"/>
</dbReference>
<dbReference type="RefSeq" id="WP_157147158.1">
    <property type="nucleotide sequence ID" value="NZ_CALXQO010000002.1"/>
</dbReference>
<sequence length="422" mass="46908">MLEKLRETLNKNKDVYIKKLTDFVKIDTHVLGHGIDGGLEDEGQKYLIDLFKEMNADNIEKEDMQESIIEKSIKEYNEGNPNHNYDKRYNVYASFKGKSNKSIMFNGHVDTMPSGDVSLWESDPHSADIRDGKIYGLGACDMKGGLMAGIMAVKLLKDANIDLPMNVIITAVADEEGGGNGSIVAAMGGKKADAVIVCEPSDREIIAAHMGFIFFRVEINGVSVHSGSKWNGVSAIDKAIKIINAINELEHNWLMKYKHPLLPSPNLNVGVISGGKAGSTVPDYCKFETCVHYLPNMMTHDQVVKEFTEAVNMCAMGDAWLRENMPKISIYQSGGGFEMDLNDNFVEVFKKSYEEVYNKESKIVGSPAGCDSRTWKNIAKCPTLQYGPGSIKQCHTVNEYLNIDEYLESILLYSNIILNFAK</sequence>
<proteinExistence type="inferred from homology"/>
<dbReference type="Pfam" id="PF01546">
    <property type="entry name" value="Peptidase_M20"/>
    <property type="match status" value="1"/>
</dbReference>